<evidence type="ECO:0000256" key="7">
    <source>
        <dbReference type="ARBA" id="ARBA00022840"/>
    </source>
</evidence>
<dbReference type="GO" id="GO:0016020">
    <property type="term" value="C:membrane"/>
    <property type="evidence" value="ECO:0007669"/>
    <property type="project" value="InterPro"/>
</dbReference>
<dbReference type="PANTHER" id="PTHR24421:SF10">
    <property type="entry name" value="NITRATE_NITRITE SENSOR PROTEIN NARQ"/>
    <property type="match status" value="1"/>
</dbReference>
<dbReference type="GO" id="GO:0046983">
    <property type="term" value="F:protein dimerization activity"/>
    <property type="evidence" value="ECO:0007669"/>
    <property type="project" value="InterPro"/>
</dbReference>
<evidence type="ECO:0000313" key="13">
    <source>
        <dbReference type="Proteomes" id="UP000226079"/>
    </source>
</evidence>
<gene>
    <name evidence="12" type="ORF">ATK74_0303</name>
</gene>
<dbReference type="AlphaFoldDB" id="A0A2A9CN09"/>
<comment type="caution">
    <text evidence="12">The sequence shown here is derived from an EMBL/GenBank/DDBJ whole genome shotgun (WGS) entry which is preliminary data.</text>
</comment>
<dbReference type="InterPro" id="IPR050482">
    <property type="entry name" value="Sensor_HK_TwoCompSys"/>
</dbReference>
<keyword evidence="9" id="KW-1133">Transmembrane helix</keyword>
<evidence type="ECO:0000256" key="8">
    <source>
        <dbReference type="ARBA" id="ARBA00023012"/>
    </source>
</evidence>
<dbReference type="Pfam" id="PF02518">
    <property type="entry name" value="HATPase_c"/>
    <property type="match status" value="1"/>
</dbReference>
<evidence type="ECO:0000256" key="3">
    <source>
        <dbReference type="ARBA" id="ARBA00022553"/>
    </source>
</evidence>
<dbReference type="InterPro" id="IPR011712">
    <property type="entry name" value="Sig_transdc_His_kin_sub3_dim/P"/>
</dbReference>
<dbReference type="Gene3D" id="1.20.5.1930">
    <property type="match status" value="1"/>
</dbReference>
<feature type="domain" description="Signal transduction histidine kinase subgroup 3 dimerisation and phosphoacceptor" evidence="11">
    <location>
        <begin position="58"/>
        <end position="122"/>
    </location>
</feature>
<keyword evidence="8" id="KW-0902">Two-component regulatory system</keyword>
<dbReference type="GO" id="GO:0005524">
    <property type="term" value="F:ATP binding"/>
    <property type="evidence" value="ECO:0007669"/>
    <property type="project" value="UniProtKB-KW"/>
</dbReference>
<dbReference type="OrthoDB" id="227596at2"/>
<keyword evidence="6 12" id="KW-0418">Kinase</keyword>
<sequence>MTKLEVALALAVFALVALLVVLVIVLRRSQLERRAALASRAAALDARERVAELAAGNERIRILREMHDVIAHSLAIMIAQADGGSYVVADQAAAKRALTTIAETGRAALADTRRILGILRHGEPDDPVLAPAGDGRIDDLVAQARAAGVEVSLVRVGESRPLPSGTQMAHYRICQEALTNVMKHAGTGARVTITESWRAEDLALTITDAGGDRGSVVALDGEPLAALGLGLVGMRERAELVGGSCQAGPTEDGYQVRAVLPFRLPGEETE</sequence>
<evidence type="ECO:0000313" key="12">
    <source>
        <dbReference type="EMBL" id="PFG15783.1"/>
    </source>
</evidence>
<evidence type="ECO:0000259" key="11">
    <source>
        <dbReference type="Pfam" id="PF07730"/>
    </source>
</evidence>
<dbReference type="Pfam" id="PF07730">
    <property type="entry name" value="HisKA_3"/>
    <property type="match status" value="1"/>
</dbReference>
<comment type="catalytic activity">
    <reaction evidence="1">
        <text>ATP + protein L-histidine = ADP + protein N-phospho-L-histidine.</text>
        <dbReference type="EC" id="2.7.13.3"/>
    </reaction>
</comment>
<dbReference type="InterPro" id="IPR003594">
    <property type="entry name" value="HATPase_dom"/>
</dbReference>
<name>A0A2A9CN09_9ACTN</name>
<keyword evidence="3" id="KW-0597">Phosphoprotein</keyword>
<keyword evidence="9" id="KW-0812">Transmembrane</keyword>
<reference evidence="12 13" key="1">
    <citation type="submission" date="2017-10" db="EMBL/GenBank/DDBJ databases">
        <title>Sequencing the genomes of 1000 actinobacteria strains.</title>
        <authorList>
            <person name="Klenk H.-P."/>
        </authorList>
    </citation>
    <scope>NUCLEOTIDE SEQUENCE [LARGE SCALE GENOMIC DNA]</scope>
    <source>
        <strain evidence="12 13">DSM 15597</strain>
    </source>
</reference>
<feature type="transmembrane region" description="Helical" evidence="9">
    <location>
        <begin position="6"/>
        <end position="26"/>
    </location>
</feature>
<dbReference type="InterPro" id="IPR036890">
    <property type="entry name" value="HATPase_C_sf"/>
</dbReference>
<dbReference type="CDD" id="cd16917">
    <property type="entry name" value="HATPase_UhpB-NarQ-NarX-like"/>
    <property type="match status" value="1"/>
</dbReference>
<organism evidence="12 13">
    <name type="scientific">Propionicimonas paludicola</name>
    <dbReference type="NCBI Taxonomy" id="185243"/>
    <lineage>
        <taxon>Bacteria</taxon>
        <taxon>Bacillati</taxon>
        <taxon>Actinomycetota</taxon>
        <taxon>Actinomycetes</taxon>
        <taxon>Propionibacteriales</taxon>
        <taxon>Nocardioidaceae</taxon>
        <taxon>Propionicimonas</taxon>
    </lineage>
</organism>
<dbReference type="EC" id="2.7.13.3" evidence="2"/>
<dbReference type="Gene3D" id="3.30.565.10">
    <property type="entry name" value="Histidine kinase-like ATPase, C-terminal domain"/>
    <property type="match status" value="1"/>
</dbReference>
<dbReference type="GO" id="GO:0000155">
    <property type="term" value="F:phosphorelay sensor kinase activity"/>
    <property type="evidence" value="ECO:0007669"/>
    <property type="project" value="InterPro"/>
</dbReference>
<keyword evidence="7" id="KW-0067">ATP-binding</keyword>
<dbReference type="Proteomes" id="UP000226079">
    <property type="component" value="Unassembled WGS sequence"/>
</dbReference>
<evidence type="ECO:0000256" key="1">
    <source>
        <dbReference type="ARBA" id="ARBA00000085"/>
    </source>
</evidence>
<keyword evidence="4" id="KW-0808">Transferase</keyword>
<protein>
    <recommendedName>
        <fullName evidence="2">histidine kinase</fullName>
        <ecNumber evidence="2">2.7.13.3</ecNumber>
    </recommendedName>
</protein>
<feature type="domain" description="Histidine kinase/HSP90-like ATPase" evidence="10">
    <location>
        <begin position="170"/>
        <end position="262"/>
    </location>
</feature>
<dbReference type="SUPFAM" id="SSF55874">
    <property type="entry name" value="ATPase domain of HSP90 chaperone/DNA topoisomerase II/histidine kinase"/>
    <property type="match status" value="1"/>
</dbReference>
<evidence type="ECO:0000256" key="5">
    <source>
        <dbReference type="ARBA" id="ARBA00022741"/>
    </source>
</evidence>
<evidence type="ECO:0000256" key="9">
    <source>
        <dbReference type="SAM" id="Phobius"/>
    </source>
</evidence>
<keyword evidence="13" id="KW-1185">Reference proteome</keyword>
<dbReference type="RefSeq" id="WP_098459386.1">
    <property type="nucleotide sequence ID" value="NZ_PDJC01000001.1"/>
</dbReference>
<keyword evidence="9" id="KW-0472">Membrane</keyword>
<dbReference type="EMBL" id="PDJC01000001">
    <property type="protein sequence ID" value="PFG15783.1"/>
    <property type="molecule type" value="Genomic_DNA"/>
</dbReference>
<accession>A0A2A9CN09</accession>
<evidence type="ECO:0000256" key="4">
    <source>
        <dbReference type="ARBA" id="ARBA00022679"/>
    </source>
</evidence>
<evidence type="ECO:0000256" key="6">
    <source>
        <dbReference type="ARBA" id="ARBA00022777"/>
    </source>
</evidence>
<keyword evidence="5" id="KW-0547">Nucleotide-binding</keyword>
<dbReference type="PANTHER" id="PTHR24421">
    <property type="entry name" value="NITRATE/NITRITE SENSOR PROTEIN NARX-RELATED"/>
    <property type="match status" value="1"/>
</dbReference>
<evidence type="ECO:0000256" key="2">
    <source>
        <dbReference type="ARBA" id="ARBA00012438"/>
    </source>
</evidence>
<proteinExistence type="predicted"/>
<evidence type="ECO:0000259" key="10">
    <source>
        <dbReference type="Pfam" id="PF02518"/>
    </source>
</evidence>